<dbReference type="AlphaFoldDB" id="C5KY82"/>
<proteinExistence type="predicted"/>
<feature type="compositionally biased region" description="Polar residues" evidence="1">
    <location>
        <begin position="97"/>
        <end position="106"/>
    </location>
</feature>
<dbReference type="RefSeq" id="XP_002778766.1">
    <property type="nucleotide sequence ID" value="XM_002778720.1"/>
</dbReference>
<reference evidence="2 3" key="1">
    <citation type="submission" date="2008-07" db="EMBL/GenBank/DDBJ databases">
        <authorList>
            <person name="El-Sayed N."/>
            <person name="Caler E."/>
            <person name="Inman J."/>
            <person name="Amedeo P."/>
            <person name="Hass B."/>
            <person name="Wortman J."/>
        </authorList>
    </citation>
    <scope>NUCLEOTIDE SEQUENCE [LARGE SCALE GENOMIC DNA]</scope>
    <source>
        <strain evidence="3">ATCC 50983 / TXsc</strain>
    </source>
</reference>
<dbReference type="Proteomes" id="UP000007800">
    <property type="component" value="Unassembled WGS sequence"/>
</dbReference>
<sequence>MMDTRERIMSLEANDPSAEGGQYRSTYLQIAKAHQELLHTLQGFHTRSRPAGVQTGTEATTSLLEITEELGDLPNDIEFSFNAPPSSRREYPPRSVWSRQESSDQSPRCGGGASSSAGLSVITATTEDQYEGVAEASVANALVADLFANTMSTLTPIDENIQDRSTSDGVEDLLEEGTILNGEGTSNIKTGELRRISEGRPHEYDNEDGTQPPEGGVAGGTPVSEEVLKLKELGRGRTREDVEGASARGGGITTGEEDHHLLNGCLMAVGGMDEPRVDNHFDEEGMRGFDHDREIALAVLAEHYDRIEKARPVGEDQIGDGVAMTIGEYHPDTVLFEAEDRVNPSVMGIGSASHRINKHWILLKAQQTLKAFKPSLLRMP</sequence>
<dbReference type="EMBL" id="GG677369">
    <property type="protein sequence ID" value="EER10561.1"/>
    <property type="molecule type" value="Genomic_DNA"/>
</dbReference>
<name>C5KY82_PERM5</name>
<evidence type="ECO:0000313" key="3">
    <source>
        <dbReference type="Proteomes" id="UP000007800"/>
    </source>
</evidence>
<gene>
    <name evidence="2" type="ORF">Pmar_PMAR014258</name>
</gene>
<evidence type="ECO:0000313" key="2">
    <source>
        <dbReference type="EMBL" id="EER10561.1"/>
    </source>
</evidence>
<evidence type="ECO:0000256" key="1">
    <source>
        <dbReference type="SAM" id="MobiDB-lite"/>
    </source>
</evidence>
<dbReference type="InParanoid" id="C5KY82"/>
<feature type="compositionally biased region" description="Basic and acidic residues" evidence="1">
    <location>
        <begin position="226"/>
        <end position="242"/>
    </location>
</feature>
<feature type="region of interest" description="Disordered" evidence="1">
    <location>
        <begin position="77"/>
        <end position="117"/>
    </location>
</feature>
<feature type="region of interest" description="Disordered" evidence="1">
    <location>
        <begin position="181"/>
        <end position="256"/>
    </location>
</feature>
<organism evidence="3">
    <name type="scientific">Perkinsus marinus (strain ATCC 50983 / TXsc)</name>
    <dbReference type="NCBI Taxonomy" id="423536"/>
    <lineage>
        <taxon>Eukaryota</taxon>
        <taxon>Sar</taxon>
        <taxon>Alveolata</taxon>
        <taxon>Perkinsozoa</taxon>
        <taxon>Perkinsea</taxon>
        <taxon>Perkinsida</taxon>
        <taxon>Perkinsidae</taxon>
        <taxon>Perkinsus</taxon>
    </lineage>
</organism>
<feature type="compositionally biased region" description="Basic and acidic residues" evidence="1">
    <location>
        <begin position="191"/>
        <end position="204"/>
    </location>
</feature>
<protein>
    <submittedName>
        <fullName evidence="2">Uncharacterized protein</fullName>
    </submittedName>
</protein>
<dbReference type="GeneID" id="9038601"/>
<keyword evidence="3" id="KW-1185">Reference proteome</keyword>
<accession>C5KY82</accession>